<dbReference type="PATRIC" id="fig|754436.4.peg.3560"/>
<sequence length="564" mass="62808">MSQHKSYLKIEAVNIYNTILDTNQLSVIRGSSHLLKDAIEKFEVFAKEFCNKEKGEAISAITLGGSTGIFEVTGLSLEKAESLAWQMLDQVHDGLALTDMFSFTVNTASATDYLTAKEVLFAKGRHDQATQFSSAILPVQHNAHAACALNGVLPADVTRHYIKAAKGHAISRSTHYRYQYGKDLKTSLYNPKTSSSEEKHHVSNVYAFPNDLEALAGTHDVLSLNGKVAVIYADGNSFGKIQRNIIKSKMGNAEQIQAQRDFDVALKAKRDAYLQSLVQFLQIQGAIQFDEGGSFIPLETLLWGGDEMTIVVPAWLGFRVLDHFISDYGTFDINKNILTHSIGMVFCSHKTPIQKAQTAAISLADNIKSLENGRKHTYFDYMVLESIDYPTQALSEFWQAQYGEIAKYRTPLALTDTFRLGGNGDPNICPNLKNQLDALPRASMYHLVEQAIATQAAEIEAQGSSSQQEKANRKGTTAQLGDALNKVLYSNGEDHQESIKYLLTLFTPLSIKVKDKEEDEQPTIETPREYQNTNTLFWIHLLELYDYLAPEHPKTTHYQAGGHL</sequence>
<dbReference type="RefSeq" id="WP_047875596.1">
    <property type="nucleotide sequence ID" value="NZ_BMYC01000012.1"/>
</dbReference>
<dbReference type="Proteomes" id="UP000036426">
    <property type="component" value="Unassembled WGS sequence"/>
</dbReference>
<accession>A0A0J1JCW8</accession>
<reference evidence="1 2" key="1">
    <citation type="submission" date="2015-05" db="EMBL/GenBank/DDBJ databases">
        <title>Photobacterium galathea sp. nov.</title>
        <authorList>
            <person name="Machado H."/>
            <person name="Gram L."/>
        </authorList>
    </citation>
    <scope>NUCLEOTIDE SEQUENCE [LARGE SCALE GENOMIC DNA]</scope>
    <source>
        <strain evidence="1 2">DSM 25995</strain>
    </source>
</reference>
<protein>
    <submittedName>
        <fullName evidence="1">Uncharacterized protein</fullName>
    </submittedName>
</protein>
<organism evidence="1 2">
    <name type="scientific">Photobacterium aphoticum</name>
    <dbReference type="NCBI Taxonomy" id="754436"/>
    <lineage>
        <taxon>Bacteria</taxon>
        <taxon>Pseudomonadati</taxon>
        <taxon>Pseudomonadota</taxon>
        <taxon>Gammaproteobacteria</taxon>
        <taxon>Vibrionales</taxon>
        <taxon>Vibrionaceae</taxon>
        <taxon>Photobacterium</taxon>
    </lineage>
</organism>
<comment type="caution">
    <text evidence="1">The sequence shown here is derived from an EMBL/GenBank/DDBJ whole genome shotgun (WGS) entry which is preliminary data.</text>
</comment>
<keyword evidence="2" id="KW-1185">Reference proteome</keyword>
<name>A0A0J1JCW8_9GAMM</name>
<dbReference type="InterPro" id="IPR043128">
    <property type="entry name" value="Rev_trsase/Diguanyl_cyclase"/>
</dbReference>
<dbReference type="EMBL" id="LDOV01000030">
    <property type="protein sequence ID" value="KLU99511.1"/>
    <property type="molecule type" value="Genomic_DNA"/>
</dbReference>
<evidence type="ECO:0000313" key="2">
    <source>
        <dbReference type="Proteomes" id="UP000036426"/>
    </source>
</evidence>
<proteinExistence type="predicted"/>
<dbReference type="OrthoDB" id="7318585at2"/>
<evidence type="ECO:0000313" key="1">
    <source>
        <dbReference type="EMBL" id="KLU99511.1"/>
    </source>
</evidence>
<dbReference type="AlphaFoldDB" id="A0A0J1JCW8"/>
<gene>
    <name evidence="1" type="ORF">ABT58_16800</name>
</gene>
<dbReference type="Gene3D" id="3.30.70.270">
    <property type="match status" value="1"/>
</dbReference>